<evidence type="ECO:0000259" key="3">
    <source>
        <dbReference type="Pfam" id="PF02826"/>
    </source>
</evidence>
<comment type="caution">
    <text evidence="4">The sequence shown here is derived from an EMBL/GenBank/DDBJ whole genome shotgun (WGS) entry which is preliminary data.</text>
</comment>
<dbReference type="PANTHER" id="PTHR43333:SF1">
    <property type="entry name" value="D-ISOMER SPECIFIC 2-HYDROXYACID DEHYDROGENASE NAD-BINDING DOMAIN-CONTAINING PROTEIN"/>
    <property type="match status" value="1"/>
</dbReference>
<dbReference type="InterPro" id="IPR036291">
    <property type="entry name" value="NAD(P)-bd_dom_sf"/>
</dbReference>
<dbReference type="InterPro" id="IPR006140">
    <property type="entry name" value="D-isomer_DH_NAD-bd"/>
</dbReference>
<dbReference type="CDD" id="cd05300">
    <property type="entry name" value="2-Hacid_dh_1"/>
    <property type="match status" value="1"/>
</dbReference>
<evidence type="ECO:0000256" key="1">
    <source>
        <dbReference type="ARBA" id="ARBA00023002"/>
    </source>
</evidence>
<proteinExistence type="predicted"/>
<keyword evidence="5" id="KW-1185">Reference proteome</keyword>
<evidence type="ECO:0000313" key="4">
    <source>
        <dbReference type="EMBL" id="MFC0478180.1"/>
    </source>
</evidence>
<dbReference type="PANTHER" id="PTHR43333">
    <property type="entry name" value="2-HACID_DH_C DOMAIN-CONTAINING PROTEIN"/>
    <property type="match status" value="1"/>
</dbReference>
<dbReference type="EMBL" id="JBHLUU010000127">
    <property type="protein sequence ID" value="MFC0478180.1"/>
    <property type="molecule type" value="Genomic_DNA"/>
</dbReference>
<evidence type="ECO:0000313" key="5">
    <source>
        <dbReference type="Proteomes" id="UP001589738"/>
    </source>
</evidence>
<feature type="domain" description="D-isomer specific 2-hydroxyacid dehydrogenase NAD-binding" evidence="3">
    <location>
        <begin position="105"/>
        <end position="275"/>
    </location>
</feature>
<dbReference type="Gene3D" id="3.40.50.720">
    <property type="entry name" value="NAD(P)-binding Rossmann-like Domain"/>
    <property type="match status" value="2"/>
</dbReference>
<protein>
    <submittedName>
        <fullName evidence="4">D-2-hydroxyacid dehydrogenase</fullName>
    </submittedName>
</protein>
<organism evidence="4 5">
    <name type="scientific">Robertmurraya beringensis</name>
    <dbReference type="NCBI Taxonomy" id="641660"/>
    <lineage>
        <taxon>Bacteria</taxon>
        <taxon>Bacillati</taxon>
        <taxon>Bacillota</taxon>
        <taxon>Bacilli</taxon>
        <taxon>Bacillales</taxon>
        <taxon>Bacillaceae</taxon>
        <taxon>Robertmurraya</taxon>
    </lineage>
</organism>
<evidence type="ECO:0000256" key="2">
    <source>
        <dbReference type="ARBA" id="ARBA00023027"/>
    </source>
</evidence>
<name>A0ABV6KZ80_9BACI</name>
<accession>A0ABV6KZ80</accession>
<dbReference type="Pfam" id="PF02826">
    <property type="entry name" value="2-Hacid_dh_C"/>
    <property type="match status" value="1"/>
</dbReference>
<dbReference type="RefSeq" id="WP_377059181.1">
    <property type="nucleotide sequence ID" value="NZ_JBHLUU010000127.1"/>
</dbReference>
<sequence>MNIHNILIAGEYQKEFETYFPNMDQKEFRFLPVEAITEHDLDWADAYVGFKPCVNFQIPKIKWVHSFNAGVNNFLEIEGWNENQTLLTRTICSFGERISEYCLSYLLTNLQYHGQFQQQQQQKKWCQRTPKLLKDVTIVIFGTGAIGQEVAKTFTYFGSTVIGVSESGKQKEYFHKVVPISSVSSIIEKANWIISTLPLTHHTKQLFNEKLFSQTKSVGFINVGRGATVDEKALITALDSGNVHTAILDVVEIEPLPEESTLWLRKDVIITPHISAVTELNEAILCFAQTLQALESNHPVSNSVDFDKGY</sequence>
<keyword evidence="2" id="KW-0520">NAD</keyword>
<keyword evidence="1" id="KW-0560">Oxidoreductase</keyword>
<dbReference type="SUPFAM" id="SSF51735">
    <property type="entry name" value="NAD(P)-binding Rossmann-fold domains"/>
    <property type="match status" value="1"/>
</dbReference>
<dbReference type="Proteomes" id="UP001589738">
    <property type="component" value="Unassembled WGS sequence"/>
</dbReference>
<gene>
    <name evidence="4" type="ORF">ACFFHF_23605</name>
</gene>
<reference evidence="4 5" key="1">
    <citation type="submission" date="2024-09" db="EMBL/GenBank/DDBJ databases">
        <authorList>
            <person name="Sun Q."/>
            <person name="Mori K."/>
        </authorList>
    </citation>
    <scope>NUCLEOTIDE SEQUENCE [LARGE SCALE GENOMIC DNA]</scope>
    <source>
        <strain evidence="4 5">CGMCC 1.9126</strain>
    </source>
</reference>